<dbReference type="RefSeq" id="WP_046962797.1">
    <property type="nucleotide sequence ID" value="NZ_MDEI01000005.1"/>
</dbReference>
<evidence type="ECO:0000313" key="2">
    <source>
        <dbReference type="Proteomes" id="UP000238191"/>
    </source>
</evidence>
<name>A0A2S7D4S0_9XANT</name>
<comment type="caution">
    <text evidence="1">The sequence shown here is derived from an EMBL/GenBank/DDBJ whole genome shotgun (WGS) entry which is preliminary data.</text>
</comment>
<dbReference type="Proteomes" id="UP000238191">
    <property type="component" value="Unassembled WGS sequence"/>
</dbReference>
<evidence type="ECO:0000313" key="1">
    <source>
        <dbReference type="EMBL" id="PPU68828.1"/>
    </source>
</evidence>
<reference evidence="2" key="1">
    <citation type="submission" date="2016-08" db="EMBL/GenBank/DDBJ databases">
        <authorList>
            <person name="Merda D."/>
            <person name="Briand M."/>
            <person name="Taghouti G."/>
            <person name="Carrere S."/>
            <person name="Gouzy J."/>
            <person name="Portier P."/>
            <person name="Jacques M.-A."/>
            <person name="Fischer-Le Saux M."/>
        </authorList>
    </citation>
    <scope>NUCLEOTIDE SEQUENCE [LARGE SCALE GENOMIC DNA]</scope>
    <source>
        <strain evidence="2">CFBP4643</strain>
    </source>
</reference>
<proteinExistence type="predicted"/>
<keyword evidence="2" id="KW-1185">Reference proteome</keyword>
<accession>A0A2S7D4S0</accession>
<gene>
    <name evidence="1" type="ORF">XpiCFBP4643_07430</name>
</gene>
<organism evidence="1 2">
    <name type="scientific">Xanthomonas pisi</name>
    <dbReference type="NCBI Taxonomy" id="56457"/>
    <lineage>
        <taxon>Bacteria</taxon>
        <taxon>Pseudomonadati</taxon>
        <taxon>Pseudomonadota</taxon>
        <taxon>Gammaproteobacteria</taxon>
        <taxon>Lysobacterales</taxon>
        <taxon>Lysobacteraceae</taxon>
        <taxon>Xanthomonas</taxon>
    </lineage>
</organism>
<sequence>MNLIIYSPDVRLNDVLGDVLLRQGADTATLSVHRLAAYGRVTHEIKKEVMKRVTKQDIKAVGCNNPDIGVVSHNDDRIILKPSRTRAKDMKRPSQHVTDVRARDIFGPGWSKKLPVAYADKLDQVIEQLEMTPGGGKALDNPDTVVIIVRTAQDGWKALVVDAGQERLDERLF</sequence>
<protein>
    <submittedName>
        <fullName evidence="1">Uncharacterized protein</fullName>
    </submittedName>
</protein>
<dbReference type="AlphaFoldDB" id="A0A2S7D4S0"/>
<dbReference type="EMBL" id="MDEI01000005">
    <property type="protein sequence ID" value="PPU68828.1"/>
    <property type="molecule type" value="Genomic_DNA"/>
</dbReference>